<feature type="region of interest" description="Disordered" evidence="2">
    <location>
        <begin position="465"/>
        <end position="580"/>
    </location>
</feature>
<dbReference type="PANTHER" id="PTHR45691:SF6">
    <property type="entry name" value="PROTEIN DIAPHANOUS"/>
    <property type="match status" value="1"/>
</dbReference>
<dbReference type="InterPro" id="IPR011989">
    <property type="entry name" value="ARM-like"/>
</dbReference>
<evidence type="ECO:0000256" key="1">
    <source>
        <dbReference type="SAM" id="Coils"/>
    </source>
</evidence>
<feature type="coiled-coil region" evidence="1">
    <location>
        <begin position="421"/>
        <end position="462"/>
    </location>
</feature>
<evidence type="ECO:0000313" key="6">
    <source>
        <dbReference type="Proteomes" id="UP000614601"/>
    </source>
</evidence>
<dbReference type="Gene3D" id="6.10.30.30">
    <property type="match status" value="1"/>
</dbReference>
<feature type="compositionally biased region" description="Low complexity" evidence="2">
    <location>
        <begin position="527"/>
        <end position="538"/>
    </location>
</feature>
<dbReference type="EMBL" id="CAJFCW020000003">
    <property type="protein sequence ID" value="CAG9103872.1"/>
    <property type="molecule type" value="Genomic_DNA"/>
</dbReference>
<feature type="compositionally biased region" description="Polar residues" evidence="2">
    <location>
        <begin position="1078"/>
        <end position="1094"/>
    </location>
</feature>
<feature type="domain" description="GBD/FH3" evidence="3">
    <location>
        <begin position="17"/>
        <end position="403"/>
    </location>
</feature>
<dbReference type="SMART" id="SM00498">
    <property type="entry name" value="FH2"/>
    <property type="match status" value="1"/>
</dbReference>
<organism evidence="5 6">
    <name type="scientific">Bursaphelenchus okinawaensis</name>
    <dbReference type="NCBI Taxonomy" id="465554"/>
    <lineage>
        <taxon>Eukaryota</taxon>
        <taxon>Metazoa</taxon>
        <taxon>Ecdysozoa</taxon>
        <taxon>Nematoda</taxon>
        <taxon>Chromadorea</taxon>
        <taxon>Rhabditida</taxon>
        <taxon>Tylenchina</taxon>
        <taxon>Tylenchomorpha</taxon>
        <taxon>Aphelenchoidea</taxon>
        <taxon>Aphelenchoididae</taxon>
        <taxon>Bursaphelenchus</taxon>
    </lineage>
</organism>
<dbReference type="InterPro" id="IPR014768">
    <property type="entry name" value="GBD/FH3_dom"/>
</dbReference>
<dbReference type="InterPro" id="IPR010472">
    <property type="entry name" value="FH3_dom"/>
</dbReference>
<dbReference type="InterPro" id="IPR016024">
    <property type="entry name" value="ARM-type_fold"/>
</dbReference>
<dbReference type="InterPro" id="IPR015425">
    <property type="entry name" value="FH2_Formin"/>
</dbReference>
<dbReference type="GO" id="GO:0003779">
    <property type="term" value="F:actin binding"/>
    <property type="evidence" value="ECO:0007669"/>
    <property type="project" value="InterPro"/>
</dbReference>
<dbReference type="AlphaFoldDB" id="A0A811KJ01"/>
<evidence type="ECO:0000313" key="5">
    <source>
        <dbReference type="EMBL" id="CAD5215328.1"/>
    </source>
</evidence>
<dbReference type="InterPro" id="IPR051412">
    <property type="entry name" value="Formin_Homology_Diaphanous_sf"/>
</dbReference>
<feature type="compositionally biased region" description="Pro residues" evidence="2">
    <location>
        <begin position="553"/>
        <end position="574"/>
    </location>
</feature>
<keyword evidence="6" id="KW-1185">Reference proteome</keyword>
<dbReference type="SUPFAM" id="SSF101447">
    <property type="entry name" value="Formin homology 2 domain (FH2 domain)"/>
    <property type="match status" value="1"/>
</dbReference>
<dbReference type="InterPro" id="IPR010473">
    <property type="entry name" value="GTPase-bd"/>
</dbReference>
<dbReference type="Pfam" id="PF06367">
    <property type="entry name" value="Drf_FH3"/>
    <property type="match status" value="1"/>
</dbReference>
<dbReference type="InterPro" id="IPR042201">
    <property type="entry name" value="FH2_Formin_sf"/>
</dbReference>
<dbReference type="Gene3D" id="1.25.10.10">
    <property type="entry name" value="Leucine-rich Repeat Variant"/>
    <property type="match status" value="1"/>
</dbReference>
<feature type="compositionally biased region" description="Pro residues" evidence="2">
    <location>
        <begin position="505"/>
        <end position="526"/>
    </location>
</feature>
<protein>
    <recommendedName>
        <fullName evidence="7">FH2 domain-containing protein</fullName>
    </recommendedName>
</protein>
<evidence type="ECO:0000259" key="3">
    <source>
        <dbReference type="PROSITE" id="PS51232"/>
    </source>
</evidence>
<feature type="region of interest" description="Disordered" evidence="2">
    <location>
        <begin position="1"/>
        <end position="21"/>
    </location>
</feature>
<dbReference type="Gene3D" id="1.20.58.2220">
    <property type="entry name" value="Formin, FH2 domain"/>
    <property type="match status" value="1"/>
</dbReference>
<feature type="domain" description="FH2" evidence="4">
    <location>
        <begin position="592"/>
        <end position="991"/>
    </location>
</feature>
<keyword evidence="1" id="KW-0175">Coiled coil</keyword>
<comment type="caution">
    <text evidence="5">The sequence shown here is derived from an EMBL/GenBank/DDBJ whole genome shotgun (WGS) entry which is preliminary data.</text>
</comment>
<dbReference type="Proteomes" id="UP000783686">
    <property type="component" value="Unassembled WGS sequence"/>
</dbReference>
<evidence type="ECO:0008006" key="7">
    <source>
        <dbReference type="Google" id="ProtNLM"/>
    </source>
</evidence>
<evidence type="ECO:0000259" key="4">
    <source>
        <dbReference type="PROSITE" id="PS51444"/>
    </source>
</evidence>
<dbReference type="PROSITE" id="PS51232">
    <property type="entry name" value="GBD_FH3"/>
    <property type="match status" value="1"/>
</dbReference>
<dbReference type="GO" id="GO:0005884">
    <property type="term" value="C:actin filament"/>
    <property type="evidence" value="ECO:0007669"/>
    <property type="project" value="TreeGrafter"/>
</dbReference>
<dbReference type="GO" id="GO:0031267">
    <property type="term" value="F:small GTPase binding"/>
    <property type="evidence" value="ECO:0007669"/>
    <property type="project" value="InterPro"/>
</dbReference>
<gene>
    <name evidence="5" type="ORF">BOKJ2_LOCUS6038</name>
</gene>
<dbReference type="SMART" id="SM01139">
    <property type="entry name" value="Drf_FH3"/>
    <property type="match status" value="1"/>
</dbReference>
<dbReference type="SUPFAM" id="SSF48371">
    <property type="entry name" value="ARM repeat"/>
    <property type="match status" value="1"/>
</dbReference>
<accession>A0A811KJ01</accession>
<feature type="compositionally biased region" description="Polar residues" evidence="2">
    <location>
        <begin position="1055"/>
        <end position="1068"/>
    </location>
</feature>
<feature type="region of interest" description="Disordered" evidence="2">
    <location>
        <begin position="1052"/>
        <end position="1100"/>
    </location>
</feature>
<name>A0A811KJ01_9BILA</name>
<evidence type="ECO:0000256" key="2">
    <source>
        <dbReference type="SAM" id="MobiDB-lite"/>
    </source>
</evidence>
<reference evidence="5" key="1">
    <citation type="submission" date="2020-09" db="EMBL/GenBank/DDBJ databases">
        <authorList>
            <person name="Kikuchi T."/>
        </authorList>
    </citation>
    <scope>NUCLEOTIDE SEQUENCE</scope>
    <source>
        <strain evidence="5">SH1</strain>
    </source>
</reference>
<dbReference type="PANTHER" id="PTHR45691">
    <property type="entry name" value="PROTEIN DIAPHANOUS"/>
    <property type="match status" value="1"/>
</dbReference>
<dbReference type="SMART" id="SM01140">
    <property type="entry name" value="Drf_GBD"/>
    <property type="match status" value="1"/>
</dbReference>
<dbReference type="PROSITE" id="PS51444">
    <property type="entry name" value="FH2"/>
    <property type="match status" value="1"/>
</dbReference>
<dbReference type="Pfam" id="PF06371">
    <property type="entry name" value="Drf_GBD"/>
    <property type="match status" value="1"/>
</dbReference>
<dbReference type="Pfam" id="PF02181">
    <property type="entry name" value="FH2"/>
    <property type="match status" value="1"/>
</dbReference>
<dbReference type="EMBL" id="CAJFDH010000003">
    <property type="protein sequence ID" value="CAD5215328.1"/>
    <property type="molecule type" value="Genomic_DNA"/>
</dbReference>
<dbReference type="OrthoDB" id="1104827at2759"/>
<dbReference type="GO" id="GO:0030041">
    <property type="term" value="P:actin filament polymerization"/>
    <property type="evidence" value="ECO:0007669"/>
    <property type="project" value="TreeGrafter"/>
</dbReference>
<dbReference type="Proteomes" id="UP000614601">
    <property type="component" value="Unassembled WGS sequence"/>
</dbReference>
<sequence length="1115" mass="125834">MKNTKNKGSEKAKKSSLKNLSDKELNKRLEDSLKNRNVQNTVVLASMDRKKKEEFLLNLLNSDVSGNIREEIDASIECLVNITNEKYGDKTAKELVTLRVKLGSESVQWIKLFCDAGGHACLLNVISWCTQTLERLQKGTVSKDYYSIILAAVPEAVKCLRVLMNNPQGLQRCFDDGLSLFKKLIDLLFVTNDIDDKALESAKEIIWTFLNVAFVLHKAYNLKGTALIIRALHDFENERKINRFIPIVQSFQNAGSNMTLKTFQFINHILGVPKDYKERIIMRQEILRAGLEDYMKTIEERASSHVDLGKELDHYDEMCKLDASELVKEGTRKNGKEYLDQKELLDSVCKRFAGSNCDFLWSDILTRIFYRDESRLNGFEFLSSIRNFVSYLLFTLDHRDKETKSSSFGRLLNETYAKQDNKRLNDRLQTAVNEKQEASAQQVAYFNKLKELQEEVVKLREHIKNPECPLPPETTIDVAPPKVRGSTPAQSPVSKKQPPKLKTSIPPPPPLPKGNIPPPPPGPPPSLKSSQPASLKVAGPPPPPPIAGFKGAGPPPPPPLSGLKGPPGPPPPPSGGKLFKPTASLPSYFIAKKSVMPKMPMRKIAQWDELTLIPRNIKDNSIWTTYQKTEDKFTDDEFYSTLTEKFGRPETKSKGVVFKAKIREPVVVKDNNKLKKWDILSGRLIKDYEAFKRALLSLDMKVLNEDLVYAVEEKLLEPELFKKLREKPLTAFKDAPEGEKLLACLSHVKDLPNRLRAINMLLTFPKLSKELKSNLSIIAEACDEVRHSLGLGHFASLVLACGNYLMKNEKQNKDWYGYTMSLLTKLVETRDVTNKMTLLDALVVLFDKKTNGQFTEFAMKDFFHVHKAKRLVFSFEVGRVDELQKKLKVLSTYLSNFVKQDPMDKMGGTLEQFLPASTNIMETLVELKKSVEDKARDVETFFSYDCKKYKIDNLFNDISIFAMQYETAYTMMKNKPVETKPLASQAANVIKKAGQKKAALNLANLNNGCLDELENVLANARSRRIVKRAGHGQRDSDLFSQISSVLLDSSSMSSNRFGNSINGESRISPNHEKENLLPSGTDSTFGSTLSVAQTEDSDKDSIPDIDALVRRVQYL</sequence>
<proteinExistence type="predicted"/>